<proteinExistence type="predicted"/>
<comment type="caution">
    <text evidence="3">The sequence shown here is derived from an EMBL/GenBank/DDBJ whole genome shotgun (WGS) entry which is preliminary data.</text>
</comment>
<feature type="compositionally biased region" description="Low complexity" evidence="1">
    <location>
        <begin position="253"/>
        <end position="265"/>
    </location>
</feature>
<dbReference type="RefSeq" id="WP_209995469.1">
    <property type="nucleotide sequence ID" value="NZ_BAAAJY010000006.1"/>
</dbReference>
<evidence type="ECO:0000256" key="1">
    <source>
        <dbReference type="SAM" id="MobiDB-lite"/>
    </source>
</evidence>
<dbReference type="PANTHER" id="PTHR24094">
    <property type="entry name" value="SECRETED PROTEIN"/>
    <property type="match status" value="1"/>
</dbReference>
<feature type="region of interest" description="Disordered" evidence="1">
    <location>
        <begin position="234"/>
        <end position="265"/>
    </location>
</feature>
<dbReference type="InterPro" id="IPR011089">
    <property type="entry name" value="GmrSD_C"/>
</dbReference>
<evidence type="ECO:0000313" key="4">
    <source>
        <dbReference type="Proteomes" id="UP001296993"/>
    </source>
</evidence>
<dbReference type="Pfam" id="PF07510">
    <property type="entry name" value="GmrSD_C"/>
    <property type="match status" value="1"/>
</dbReference>
<protein>
    <recommendedName>
        <fullName evidence="2">GmrSD restriction endonucleases C-terminal domain-containing protein</fullName>
    </recommendedName>
</protein>
<evidence type="ECO:0000313" key="3">
    <source>
        <dbReference type="EMBL" id="MBP2384762.1"/>
    </source>
</evidence>
<gene>
    <name evidence="3" type="ORF">JOF47_000273</name>
</gene>
<sequence>MLSVLITTGSLVADPGTLNTIKTPAVSGSVASAASKTVVPGAKLNGPSALSTLNSLPVKGKAASTGYDRNAKFGNGWKDSDGNKCDERQDTLTRDMYKVKYKDSKNCQLASGVLKDSYTGTTINWKVNSGSVDIDHVVALKNVWISGGQKLTQAQRVAVANDPLNLMASQASANRSKGDDNAAEWLPTNKAFRCQYVATQVGVKKKYALSVTAAEKDAMKRVLQACPTQKTAAVTPIKPSGKTPAVTPSTTKNAPAKAPSANASQAKQVSPGAYCAKADVGAKGIGKKNGKTYTCKASSTEARLRWR</sequence>
<organism evidence="3 4">
    <name type="scientific">Paeniglutamicibacter kerguelensis</name>
    <dbReference type="NCBI Taxonomy" id="254788"/>
    <lineage>
        <taxon>Bacteria</taxon>
        <taxon>Bacillati</taxon>
        <taxon>Actinomycetota</taxon>
        <taxon>Actinomycetes</taxon>
        <taxon>Micrococcales</taxon>
        <taxon>Micrococcaceae</taxon>
        <taxon>Paeniglutamicibacter</taxon>
    </lineage>
</organism>
<accession>A0ABS4X8H1</accession>
<feature type="domain" description="GmrSD restriction endonucleases C-terminal" evidence="2">
    <location>
        <begin position="87"/>
        <end position="221"/>
    </location>
</feature>
<evidence type="ECO:0000259" key="2">
    <source>
        <dbReference type="Pfam" id="PF07510"/>
    </source>
</evidence>
<dbReference type="EMBL" id="JAGIOF010000001">
    <property type="protein sequence ID" value="MBP2384762.1"/>
    <property type="molecule type" value="Genomic_DNA"/>
</dbReference>
<name>A0ABS4X8H1_9MICC</name>
<dbReference type="PANTHER" id="PTHR24094:SF15">
    <property type="entry name" value="AMP-DEPENDENT SYNTHETASE_LIGASE DOMAIN-CONTAINING PROTEIN-RELATED"/>
    <property type="match status" value="1"/>
</dbReference>
<keyword evidence="4" id="KW-1185">Reference proteome</keyword>
<reference evidence="3 4" key="1">
    <citation type="submission" date="2021-03" db="EMBL/GenBank/DDBJ databases">
        <title>Sequencing the genomes of 1000 actinobacteria strains.</title>
        <authorList>
            <person name="Klenk H.-P."/>
        </authorList>
    </citation>
    <scope>NUCLEOTIDE SEQUENCE [LARGE SCALE GENOMIC DNA]</scope>
    <source>
        <strain evidence="3 4">DSM 15797</strain>
    </source>
</reference>
<dbReference type="Proteomes" id="UP001296993">
    <property type="component" value="Unassembled WGS sequence"/>
</dbReference>